<proteinExistence type="inferred from homology"/>
<reference evidence="13" key="2">
    <citation type="submission" date="2020-04" db="EMBL/GenBank/DDBJ databases">
        <authorList>
            <consortium name="NCBI Genome Project"/>
        </authorList>
    </citation>
    <scope>NUCLEOTIDE SEQUENCE</scope>
    <source>
        <strain evidence="13">CBS 781.70</strain>
    </source>
</reference>
<dbReference type="OrthoDB" id="869189at2759"/>
<gene>
    <name evidence="11 13" type="ORF">P152DRAFT_462315</name>
</gene>
<evidence type="ECO:0000256" key="5">
    <source>
        <dbReference type="ARBA" id="ARBA00022792"/>
    </source>
</evidence>
<evidence type="ECO:0000313" key="12">
    <source>
        <dbReference type="Proteomes" id="UP000504638"/>
    </source>
</evidence>
<reference evidence="13" key="3">
    <citation type="submission" date="2025-04" db="UniProtKB">
        <authorList>
            <consortium name="RefSeq"/>
        </authorList>
    </citation>
    <scope>IDENTIFICATION</scope>
    <source>
        <strain evidence="13">CBS 781.70</strain>
    </source>
</reference>
<evidence type="ECO:0000256" key="8">
    <source>
        <dbReference type="ARBA" id="ARBA00023136"/>
    </source>
</evidence>
<dbReference type="AlphaFoldDB" id="A0A6G1FSE2"/>
<evidence type="ECO:0000313" key="11">
    <source>
        <dbReference type="EMBL" id="KAF1808592.1"/>
    </source>
</evidence>
<evidence type="ECO:0000256" key="2">
    <source>
        <dbReference type="ARBA" id="ARBA00006416"/>
    </source>
</evidence>
<keyword evidence="5 9" id="KW-0999">Mitochondrion inner membrane</keyword>
<keyword evidence="12" id="KW-1185">Reference proteome</keyword>
<comment type="caution">
    <text evidence="9">Lacks conserved residue(s) required for the propagation of feature annotation.</text>
</comment>
<feature type="region of interest" description="Disordered" evidence="10">
    <location>
        <begin position="74"/>
        <end position="97"/>
    </location>
</feature>
<reference evidence="11 13" key="1">
    <citation type="submission" date="2020-01" db="EMBL/GenBank/DDBJ databases">
        <authorList>
            <consortium name="DOE Joint Genome Institute"/>
            <person name="Haridas S."/>
            <person name="Albert R."/>
            <person name="Binder M."/>
            <person name="Bloem J."/>
            <person name="Labutti K."/>
            <person name="Salamov A."/>
            <person name="Andreopoulos B."/>
            <person name="Baker S.E."/>
            <person name="Barry K."/>
            <person name="Bills G."/>
            <person name="Bluhm B.H."/>
            <person name="Cannon C."/>
            <person name="Castanera R."/>
            <person name="Culley D.E."/>
            <person name="Daum C."/>
            <person name="Ezra D."/>
            <person name="Gonzalez J.B."/>
            <person name="Henrissat B."/>
            <person name="Kuo A."/>
            <person name="Liang C."/>
            <person name="Lipzen A."/>
            <person name="Lutzoni F."/>
            <person name="Magnuson J."/>
            <person name="Mondo S."/>
            <person name="Nolan M."/>
            <person name="Ohm R."/>
            <person name="Pangilinan J."/>
            <person name="Park H.-J."/>
            <person name="Ramirez L."/>
            <person name="Alfaro M."/>
            <person name="Sun H."/>
            <person name="Tritt A."/>
            <person name="Yoshinaga Y."/>
            <person name="Zwiers L.-H."/>
            <person name="Turgeon B.G."/>
            <person name="Goodwin S.B."/>
            <person name="Spatafora J.W."/>
            <person name="Crous P.W."/>
            <person name="Grigoriev I.V."/>
        </authorList>
    </citation>
    <scope>NUCLEOTIDE SEQUENCE</scope>
    <source>
        <strain evidence="11 13">CBS 781.70</strain>
    </source>
</reference>
<comment type="subcellular location">
    <subcellularLocation>
        <location evidence="1 9">Mitochondrion inner membrane</location>
        <topology evidence="1 9">Multi-pass membrane protein</topology>
    </subcellularLocation>
</comment>
<dbReference type="RefSeq" id="XP_033530223.1">
    <property type="nucleotide sequence ID" value="XM_033680311.1"/>
</dbReference>
<name>A0A6G1FSE2_9PEZI</name>
<dbReference type="GO" id="GO:0005743">
    <property type="term" value="C:mitochondrial inner membrane"/>
    <property type="evidence" value="ECO:0007669"/>
    <property type="project" value="UniProtKB-SubCell"/>
</dbReference>
<dbReference type="GeneID" id="54420881"/>
<feature type="transmembrane region" description="Helical" evidence="9">
    <location>
        <begin position="196"/>
        <end position="218"/>
    </location>
</feature>
<keyword evidence="3 9" id="KW-0813">Transport</keyword>
<accession>A0A6G1FSE2</accession>
<comment type="function">
    <text evidence="9">Mediates the uptake of pyruvate into mitochondria.</text>
</comment>
<dbReference type="EMBL" id="ML975181">
    <property type="protein sequence ID" value="KAF1808592.1"/>
    <property type="molecule type" value="Genomic_DNA"/>
</dbReference>
<organism evidence="11">
    <name type="scientific">Eremomyces bilateralis CBS 781.70</name>
    <dbReference type="NCBI Taxonomy" id="1392243"/>
    <lineage>
        <taxon>Eukaryota</taxon>
        <taxon>Fungi</taxon>
        <taxon>Dikarya</taxon>
        <taxon>Ascomycota</taxon>
        <taxon>Pezizomycotina</taxon>
        <taxon>Dothideomycetes</taxon>
        <taxon>Dothideomycetes incertae sedis</taxon>
        <taxon>Eremomycetales</taxon>
        <taxon>Eremomycetaceae</taxon>
        <taxon>Eremomyces</taxon>
    </lineage>
</organism>
<protein>
    <recommendedName>
        <fullName evidence="9">Mitochondrial pyruvate carrier</fullName>
    </recommendedName>
</protein>
<dbReference type="InterPro" id="IPR005336">
    <property type="entry name" value="MPC"/>
</dbReference>
<evidence type="ECO:0000256" key="1">
    <source>
        <dbReference type="ARBA" id="ARBA00004448"/>
    </source>
</evidence>
<keyword evidence="7 9" id="KW-0496">Mitochondrion</keyword>
<comment type="similarity">
    <text evidence="2 9">Belongs to the mitochondrial pyruvate carrier (MPC) (TC 2.A.105) family.</text>
</comment>
<feature type="compositionally biased region" description="Pro residues" evidence="10">
    <location>
        <begin position="77"/>
        <end position="90"/>
    </location>
</feature>
<evidence type="ECO:0000256" key="3">
    <source>
        <dbReference type="ARBA" id="ARBA00022448"/>
    </source>
</evidence>
<evidence type="ECO:0000313" key="13">
    <source>
        <dbReference type="RefSeq" id="XP_033530223.1"/>
    </source>
</evidence>
<evidence type="ECO:0000256" key="6">
    <source>
        <dbReference type="ARBA" id="ARBA00022989"/>
    </source>
</evidence>
<keyword evidence="8 9" id="KW-0472">Membrane</keyword>
<dbReference type="Proteomes" id="UP000504638">
    <property type="component" value="Unplaced"/>
</dbReference>
<evidence type="ECO:0000256" key="10">
    <source>
        <dbReference type="SAM" id="MobiDB-lite"/>
    </source>
</evidence>
<keyword evidence="6 9" id="KW-1133">Transmembrane helix</keyword>
<dbReference type="Pfam" id="PF03650">
    <property type="entry name" value="MPC"/>
    <property type="match status" value="1"/>
</dbReference>
<dbReference type="PANTHER" id="PTHR14154">
    <property type="entry name" value="UPF0041 BRAIN PROTEIN 44-RELATED"/>
    <property type="match status" value="1"/>
</dbReference>
<evidence type="ECO:0000256" key="4">
    <source>
        <dbReference type="ARBA" id="ARBA00022692"/>
    </source>
</evidence>
<keyword evidence="4 9" id="KW-0812">Transmembrane</keyword>
<evidence type="ECO:0000256" key="7">
    <source>
        <dbReference type="ARBA" id="ARBA00023128"/>
    </source>
</evidence>
<dbReference type="GO" id="GO:0006850">
    <property type="term" value="P:pyruvate import into mitochondria"/>
    <property type="evidence" value="ECO:0007669"/>
    <property type="project" value="InterPro"/>
</dbReference>
<evidence type="ECO:0000256" key="9">
    <source>
        <dbReference type="RuleBase" id="RU363100"/>
    </source>
</evidence>
<sequence>MSVVSFAKDLESYICALWPQVSSNPIFSFAPPKLRHKPDDSLCSDPDSRHILRHPPPIHQFTPSPLPPPKKYNLPPSTEPPTPITMPPRIPMGLRSSMTTSPLRTTLRQPLLRRRVQTDAASPAQEQSAIMKWMTGPIGPKTVHFWAPVMKWALVLAGVADFARPAENLSLTQNAALMATGAIWTRWCLIIRPKNYFLAAVNAFLFLVGTTQVTRILIYEQSQKKKTGMEKVEDAVKEEAVAIKEGVSSSK</sequence>